<keyword evidence="9" id="KW-0325">Glycoprotein</keyword>
<evidence type="ECO:0000256" key="4">
    <source>
        <dbReference type="ARBA" id="ARBA00022729"/>
    </source>
</evidence>
<reference evidence="13" key="1">
    <citation type="submission" date="2019-09" db="EMBL/GenBank/DDBJ databases">
        <title>Bird 10,000 Genomes (B10K) Project - Family phase.</title>
        <authorList>
            <person name="Zhang G."/>
        </authorList>
    </citation>
    <scope>NUCLEOTIDE SEQUENCE</scope>
    <source>
        <strain evidence="13">B10K-DU-001-08</strain>
        <tissue evidence="13">Muscle</tissue>
    </source>
</reference>
<name>A0A851NBW5_9GALL</name>
<protein>
    <submittedName>
        <fullName evidence="13">HA1F protein</fullName>
    </submittedName>
</protein>
<accession>A0A851NBW5</accession>
<evidence type="ECO:0000313" key="13">
    <source>
        <dbReference type="EMBL" id="NXC40519.1"/>
    </source>
</evidence>
<dbReference type="OrthoDB" id="8936120at2759"/>
<feature type="non-terminal residue" evidence="13">
    <location>
        <position position="133"/>
    </location>
</feature>
<keyword evidence="7" id="KW-0472">Membrane</keyword>
<dbReference type="GO" id="GO:0009897">
    <property type="term" value="C:external side of plasma membrane"/>
    <property type="evidence" value="ECO:0007669"/>
    <property type="project" value="TreeGrafter"/>
</dbReference>
<feature type="domain" description="MHC class I-like antigen recognition-like" evidence="12">
    <location>
        <begin position="22"/>
        <end position="133"/>
    </location>
</feature>
<keyword evidence="3" id="KW-0812">Transmembrane</keyword>
<dbReference type="GO" id="GO:0042612">
    <property type="term" value="C:MHC class I protein complex"/>
    <property type="evidence" value="ECO:0007669"/>
    <property type="project" value="UniProtKB-KW"/>
</dbReference>
<keyword evidence="5" id="KW-0391">Immunity</keyword>
<sequence length="133" mass="14735">MGPGWALGVGLLLGALGGTAGGSHSLRYFFTGVTQPGSGLPRFSIVGYVDREVWGRYDSETRRVQPGAAWMQQEEQHHRDRQTHMARGFEGADRKDLAVLQKSYNQSGGSHILQKMAHCELLEDNTIKGFIQY</sequence>
<comment type="subcellular location">
    <subcellularLocation>
        <location evidence="1">Membrane</location>
        <topology evidence="1">Single-pass type I membrane protein</topology>
    </subcellularLocation>
</comment>
<comment type="caution">
    <text evidence="13">The sequence shown here is derived from an EMBL/GenBank/DDBJ whole genome shotgun (WGS) entry which is preliminary data.</text>
</comment>
<dbReference type="PANTHER" id="PTHR16675">
    <property type="entry name" value="MHC CLASS I-RELATED"/>
    <property type="match status" value="1"/>
</dbReference>
<evidence type="ECO:0000256" key="7">
    <source>
        <dbReference type="ARBA" id="ARBA00023136"/>
    </source>
</evidence>
<keyword evidence="4 11" id="KW-0732">Signal</keyword>
<proteinExistence type="inferred from homology"/>
<dbReference type="InterPro" id="IPR050208">
    <property type="entry name" value="MHC_class-I_related"/>
</dbReference>
<evidence type="ECO:0000256" key="8">
    <source>
        <dbReference type="ARBA" id="ARBA00023157"/>
    </source>
</evidence>
<dbReference type="InterPro" id="IPR001039">
    <property type="entry name" value="MHC_I_a_a1/a2"/>
</dbReference>
<dbReference type="InterPro" id="IPR011161">
    <property type="entry name" value="MHC_I-like_Ag-recog"/>
</dbReference>
<evidence type="ECO:0000256" key="6">
    <source>
        <dbReference type="ARBA" id="ARBA00022989"/>
    </source>
</evidence>
<dbReference type="PRINTS" id="PR01638">
    <property type="entry name" value="MHCCLASSI"/>
</dbReference>
<evidence type="ECO:0000256" key="1">
    <source>
        <dbReference type="ARBA" id="ARBA00004479"/>
    </source>
</evidence>
<dbReference type="Pfam" id="PF00129">
    <property type="entry name" value="MHC_I"/>
    <property type="match status" value="1"/>
</dbReference>
<dbReference type="SUPFAM" id="SSF54452">
    <property type="entry name" value="MHC antigen-recognition domain"/>
    <property type="match status" value="1"/>
</dbReference>
<keyword evidence="8" id="KW-1015">Disulfide bond</keyword>
<dbReference type="GO" id="GO:0006955">
    <property type="term" value="P:immune response"/>
    <property type="evidence" value="ECO:0007669"/>
    <property type="project" value="TreeGrafter"/>
</dbReference>
<keyword evidence="2" id="KW-0490">MHC I</keyword>
<organism evidence="13 14">
    <name type="scientific">Penelope pileata</name>
    <dbReference type="NCBI Taxonomy" id="1118817"/>
    <lineage>
        <taxon>Eukaryota</taxon>
        <taxon>Metazoa</taxon>
        <taxon>Chordata</taxon>
        <taxon>Craniata</taxon>
        <taxon>Vertebrata</taxon>
        <taxon>Euteleostomi</taxon>
        <taxon>Archelosauria</taxon>
        <taxon>Archosauria</taxon>
        <taxon>Dinosauria</taxon>
        <taxon>Saurischia</taxon>
        <taxon>Theropoda</taxon>
        <taxon>Coelurosauria</taxon>
        <taxon>Aves</taxon>
        <taxon>Neognathae</taxon>
        <taxon>Galloanserae</taxon>
        <taxon>Galliformes</taxon>
        <taxon>Cracidae</taxon>
        <taxon>Penelope</taxon>
    </lineage>
</organism>
<dbReference type="Gene3D" id="3.30.500.10">
    <property type="entry name" value="MHC class I-like antigen recognition-like"/>
    <property type="match status" value="1"/>
</dbReference>
<feature type="chain" id="PRO_5032384541" evidence="11">
    <location>
        <begin position="22"/>
        <end position="133"/>
    </location>
</feature>
<gene>
    <name evidence="13" type="primary">Ha1f_3</name>
    <name evidence="13" type="ORF">PENPIL_R08687</name>
</gene>
<evidence type="ECO:0000313" key="14">
    <source>
        <dbReference type="Proteomes" id="UP000613066"/>
    </source>
</evidence>
<evidence type="ECO:0000256" key="10">
    <source>
        <dbReference type="RuleBase" id="RU004439"/>
    </source>
</evidence>
<feature type="signal peptide" evidence="11">
    <location>
        <begin position="1"/>
        <end position="21"/>
    </location>
</feature>
<dbReference type="EMBL" id="WBMW01001363">
    <property type="protein sequence ID" value="NXC40519.1"/>
    <property type="molecule type" value="Genomic_DNA"/>
</dbReference>
<dbReference type="InterPro" id="IPR011162">
    <property type="entry name" value="MHC_I/II-like_Ag-recog"/>
</dbReference>
<evidence type="ECO:0000256" key="2">
    <source>
        <dbReference type="ARBA" id="ARBA00022451"/>
    </source>
</evidence>
<dbReference type="InterPro" id="IPR037055">
    <property type="entry name" value="MHC_I-like_Ag-recog_sf"/>
</dbReference>
<evidence type="ECO:0000256" key="3">
    <source>
        <dbReference type="ARBA" id="ARBA00022692"/>
    </source>
</evidence>
<dbReference type="GO" id="GO:0002474">
    <property type="term" value="P:antigen processing and presentation of peptide antigen via MHC class I"/>
    <property type="evidence" value="ECO:0007669"/>
    <property type="project" value="UniProtKB-KW"/>
</dbReference>
<feature type="non-terminal residue" evidence="13">
    <location>
        <position position="1"/>
    </location>
</feature>
<evidence type="ECO:0000256" key="5">
    <source>
        <dbReference type="ARBA" id="ARBA00022859"/>
    </source>
</evidence>
<dbReference type="Proteomes" id="UP000613066">
    <property type="component" value="Unassembled WGS sequence"/>
</dbReference>
<evidence type="ECO:0000256" key="11">
    <source>
        <dbReference type="SAM" id="SignalP"/>
    </source>
</evidence>
<evidence type="ECO:0000259" key="12">
    <source>
        <dbReference type="Pfam" id="PF00129"/>
    </source>
</evidence>
<keyword evidence="14" id="KW-1185">Reference proteome</keyword>
<dbReference type="GO" id="GO:0005615">
    <property type="term" value="C:extracellular space"/>
    <property type="evidence" value="ECO:0007669"/>
    <property type="project" value="TreeGrafter"/>
</dbReference>
<comment type="similarity">
    <text evidence="10">Belongs to the MHC class I family.</text>
</comment>
<evidence type="ECO:0000256" key="9">
    <source>
        <dbReference type="ARBA" id="ARBA00023180"/>
    </source>
</evidence>
<dbReference type="AlphaFoldDB" id="A0A851NBW5"/>
<keyword evidence="6" id="KW-1133">Transmembrane helix</keyword>
<dbReference type="PANTHER" id="PTHR16675:SF242">
    <property type="entry name" value="MAJOR HISTOCOMPATIBILITY COMPLEX CLASS I-RELATED GENE PROTEIN"/>
    <property type="match status" value="1"/>
</dbReference>